<dbReference type="PANTHER" id="PTHR21256:SF2">
    <property type="entry name" value="HISTIDINE BIOSYNTHESIS TRIFUNCTIONAL PROTEIN"/>
    <property type="match status" value="1"/>
</dbReference>
<dbReference type="PRINTS" id="PR00083">
    <property type="entry name" value="HOLDHDRGNASE"/>
</dbReference>
<dbReference type="Pfam" id="PF00815">
    <property type="entry name" value="Histidinol_dh"/>
    <property type="match status" value="1"/>
</dbReference>
<dbReference type="OrthoDB" id="1703565at2759"/>
<evidence type="ECO:0008006" key="5">
    <source>
        <dbReference type="Google" id="ProtNLM"/>
    </source>
</evidence>
<dbReference type="PANTHER" id="PTHR21256">
    <property type="entry name" value="HISTIDINOL DEHYDROGENASE HDH"/>
    <property type="match status" value="1"/>
</dbReference>
<dbReference type="GO" id="GO:0046872">
    <property type="term" value="F:metal ion binding"/>
    <property type="evidence" value="ECO:0007669"/>
    <property type="project" value="InterPro"/>
</dbReference>
<comment type="caution">
    <text evidence="3">The sequence shown here is derived from an EMBL/GenBank/DDBJ whole genome shotgun (WGS) entry which is preliminary data.</text>
</comment>
<keyword evidence="4" id="KW-1185">Reference proteome</keyword>
<comment type="similarity">
    <text evidence="2">Belongs to the histidinol dehydrogenase family.</text>
</comment>
<dbReference type="InterPro" id="IPR012131">
    <property type="entry name" value="Hstdl_DH"/>
</dbReference>
<dbReference type="GO" id="GO:0000105">
    <property type="term" value="P:L-histidine biosynthetic process"/>
    <property type="evidence" value="ECO:0007669"/>
    <property type="project" value="TreeGrafter"/>
</dbReference>
<dbReference type="EMBL" id="JADFTS010000004">
    <property type="protein sequence ID" value="KAF9609168.1"/>
    <property type="molecule type" value="Genomic_DNA"/>
</dbReference>
<sequence length="173" mass="19739">MFQAVHTGADLESAIDTCLGYSARVEKIFGPGNQHACRPIGSLVIADKYANPVHIAADLLSQAEHGPNSQVVLVISGDGVDVAAIEKEISKQCKTLPRREFTLKALSHSFIVFAHNMFELYHQDHQDRILLELEMVPWWLWYYILFFSNIYSSEVKLKILCMRYLEYLDFCTI</sequence>
<organism evidence="3 4">
    <name type="scientific">Coptis chinensis</name>
    <dbReference type="NCBI Taxonomy" id="261450"/>
    <lineage>
        <taxon>Eukaryota</taxon>
        <taxon>Viridiplantae</taxon>
        <taxon>Streptophyta</taxon>
        <taxon>Embryophyta</taxon>
        <taxon>Tracheophyta</taxon>
        <taxon>Spermatophyta</taxon>
        <taxon>Magnoliopsida</taxon>
        <taxon>Ranunculales</taxon>
        <taxon>Ranunculaceae</taxon>
        <taxon>Coptidoideae</taxon>
        <taxon>Coptis</taxon>
    </lineage>
</organism>
<gene>
    <name evidence="3" type="ORF">IFM89_013558</name>
</gene>
<dbReference type="Proteomes" id="UP000631114">
    <property type="component" value="Unassembled WGS sequence"/>
</dbReference>
<proteinExistence type="inferred from homology"/>
<dbReference type="InterPro" id="IPR016161">
    <property type="entry name" value="Ald_DH/histidinol_DH"/>
</dbReference>
<accession>A0A835I373</accession>
<evidence type="ECO:0000256" key="2">
    <source>
        <dbReference type="RuleBase" id="RU004175"/>
    </source>
</evidence>
<evidence type="ECO:0000313" key="3">
    <source>
        <dbReference type="EMBL" id="KAF9609168.1"/>
    </source>
</evidence>
<dbReference type="Gene3D" id="3.40.50.1980">
    <property type="entry name" value="Nitrogenase molybdenum iron protein domain"/>
    <property type="match status" value="1"/>
</dbReference>
<dbReference type="GO" id="GO:0004399">
    <property type="term" value="F:histidinol dehydrogenase activity"/>
    <property type="evidence" value="ECO:0007669"/>
    <property type="project" value="TreeGrafter"/>
</dbReference>
<evidence type="ECO:0000256" key="1">
    <source>
        <dbReference type="ARBA" id="ARBA00023002"/>
    </source>
</evidence>
<dbReference type="GO" id="GO:0009570">
    <property type="term" value="C:chloroplast stroma"/>
    <property type="evidence" value="ECO:0007669"/>
    <property type="project" value="TreeGrafter"/>
</dbReference>
<dbReference type="GO" id="GO:0051287">
    <property type="term" value="F:NAD binding"/>
    <property type="evidence" value="ECO:0007669"/>
    <property type="project" value="InterPro"/>
</dbReference>
<dbReference type="AlphaFoldDB" id="A0A835I373"/>
<dbReference type="GO" id="GO:0005829">
    <property type="term" value="C:cytosol"/>
    <property type="evidence" value="ECO:0007669"/>
    <property type="project" value="TreeGrafter"/>
</dbReference>
<keyword evidence="1" id="KW-0560">Oxidoreductase</keyword>
<protein>
    <recommendedName>
        <fullName evidence="5">Histidinol dehydrogenase</fullName>
    </recommendedName>
</protein>
<reference evidence="3 4" key="1">
    <citation type="submission" date="2020-10" db="EMBL/GenBank/DDBJ databases">
        <title>The Coptis chinensis genome and diversification of protoberbering-type alkaloids.</title>
        <authorList>
            <person name="Wang B."/>
            <person name="Shu S."/>
            <person name="Song C."/>
            <person name="Liu Y."/>
        </authorList>
    </citation>
    <scope>NUCLEOTIDE SEQUENCE [LARGE SCALE GENOMIC DNA]</scope>
    <source>
        <strain evidence="3">HL-2020</strain>
        <tissue evidence="3">Leaf</tissue>
    </source>
</reference>
<name>A0A835I373_9MAGN</name>
<evidence type="ECO:0000313" key="4">
    <source>
        <dbReference type="Proteomes" id="UP000631114"/>
    </source>
</evidence>
<dbReference type="SUPFAM" id="SSF53720">
    <property type="entry name" value="ALDH-like"/>
    <property type="match status" value="1"/>
</dbReference>